<name>A0A5B7TS52_9FLAO</name>
<gene>
    <name evidence="2" type="ORF">FF125_06060</name>
</gene>
<dbReference type="OrthoDB" id="1435675at2"/>
<accession>A0A5B7TS52</accession>
<reference evidence="2 3" key="1">
    <citation type="submission" date="2019-05" db="EMBL/GenBank/DDBJ databases">
        <title>Algicella ahnfeltiae gen. nov., sp. nov., a novel marine bacterium of the family Flavobacteriaceae isolated from a red alga.</title>
        <authorList>
            <person name="Nedashkovskaya O.I."/>
            <person name="Kukhlevskiy A.D."/>
            <person name="Kim S.-G."/>
            <person name="Zhukova N.V."/>
            <person name="Mikhailov V.V."/>
        </authorList>
    </citation>
    <scope>NUCLEOTIDE SEQUENCE [LARGE SCALE GENOMIC DNA]</scope>
    <source>
        <strain evidence="2 3">10Alg115</strain>
    </source>
</reference>
<evidence type="ECO:0000256" key="1">
    <source>
        <dbReference type="SAM" id="SignalP"/>
    </source>
</evidence>
<keyword evidence="3" id="KW-1185">Reference proteome</keyword>
<dbReference type="KEGG" id="fbe:FF125_06060"/>
<keyword evidence="1" id="KW-0732">Signal</keyword>
<evidence type="ECO:0000313" key="3">
    <source>
        <dbReference type="Proteomes" id="UP000306229"/>
    </source>
</evidence>
<sequence>MIRSTFFLLVLLVSFSSCDTDDEVAISDFEIAKSKWKNLQFKDYTIQENTSCFCGGLLEWTTKVINNEKDTVYFDDSKLYKGQTYQMVLDGAKTIDEAFDFIEQFDVTTVYSFEVVYDEQFGFPKSIFIDDVENMADDEIAYLCSNFTPTK</sequence>
<dbReference type="Pfam" id="PF19671">
    <property type="entry name" value="DUF6174"/>
    <property type="match status" value="1"/>
</dbReference>
<dbReference type="EMBL" id="CP040749">
    <property type="protein sequence ID" value="QCX38013.1"/>
    <property type="molecule type" value="Genomic_DNA"/>
</dbReference>
<dbReference type="RefSeq" id="WP_138948925.1">
    <property type="nucleotide sequence ID" value="NZ_CP040749.1"/>
</dbReference>
<proteinExistence type="predicted"/>
<dbReference type="InterPro" id="IPR046172">
    <property type="entry name" value="DUF6174"/>
</dbReference>
<feature type="signal peptide" evidence="1">
    <location>
        <begin position="1"/>
        <end position="19"/>
    </location>
</feature>
<evidence type="ECO:0000313" key="2">
    <source>
        <dbReference type="EMBL" id="QCX38013.1"/>
    </source>
</evidence>
<dbReference type="PROSITE" id="PS51257">
    <property type="entry name" value="PROKAR_LIPOPROTEIN"/>
    <property type="match status" value="1"/>
</dbReference>
<organism evidence="2 3">
    <name type="scientific">Aureibaculum algae</name>
    <dbReference type="NCBI Taxonomy" id="2584122"/>
    <lineage>
        <taxon>Bacteria</taxon>
        <taxon>Pseudomonadati</taxon>
        <taxon>Bacteroidota</taxon>
        <taxon>Flavobacteriia</taxon>
        <taxon>Flavobacteriales</taxon>
        <taxon>Flavobacteriaceae</taxon>
        <taxon>Aureibaculum</taxon>
    </lineage>
</organism>
<feature type="chain" id="PRO_5022851721" evidence="1">
    <location>
        <begin position="20"/>
        <end position="151"/>
    </location>
</feature>
<dbReference type="Proteomes" id="UP000306229">
    <property type="component" value="Chromosome"/>
</dbReference>
<protein>
    <submittedName>
        <fullName evidence="2">Uncharacterized protein</fullName>
    </submittedName>
</protein>
<dbReference type="AlphaFoldDB" id="A0A5B7TS52"/>